<evidence type="ECO:0000256" key="8">
    <source>
        <dbReference type="ARBA" id="ARBA00023027"/>
    </source>
</evidence>
<dbReference type="InterPro" id="IPR017941">
    <property type="entry name" value="Rieske_2Fe-2S"/>
</dbReference>
<dbReference type="PANTHER" id="PTHR43756">
    <property type="entry name" value="CHOLINE MONOOXYGENASE, CHLOROPLASTIC"/>
    <property type="match status" value="1"/>
</dbReference>
<evidence type="ECO:0000256" key="1">
    <source>
        <dbReference type="ARBA" id="ARBA00008751"/>
    </source>
</evidence>
<dbReference type="InterPro" id="IPR015881">
    <property type="entry name" value="ARHD_Rieske_2Fe_2S"/>
</dbReference>
<gene>
    <name evidence="11" type="ORF">EA472_07930</name>
</gene>
<evidence type="ECO:0000256" key="9">
    <source>
        <dbReference type="SAM" id="MobiDB-lite"/>
    </source>
</evidence>
<dbReference type="EMBL" id="REFZ01000004">
    <property type="protein sequence ID" value="RQH01364.1"/>
    <property type="molecule type" value="Genomic_DNA"/>
</dbReference>
<dbReference type="Pfam" id="PF00355">
    <property type="entry name" value="Rieske"/>
    <property type="match status" value="1"/>
</dbReference>
<dbReference type="SUPFAM" id="SSF50022">
    <property type="entry name" value="ISP domain"/>
    <property type="match status" value="1"/>
</dbReference>
<dbReference type="PRINTS" id="PR00090">
    <property type="entry name" value="RNGDIOXGNASE"/>
</dbReference>
<dbReference type="GO" id="GO:0005506">
    <property type="term" value="F:iron ion binding"/>
    <property type="evidence" value="ECO:0007669"/>
    <property type="project" value="InterPro"/>
</dbReference>
<dbReference type="InterPro" id="IPR036922">
    <property type="entry name" value="Rieske_2Fe-2S_sf"/>
</dbReference>
<dbReference type="SUPFAM" id="SSF55961">
    <property type="entry name" value="Bet v1-like"/>
    <property type="match status" value="1"/>
</dbReference>
<comment type="similarity">
    <text evidence="1">Belongs to the bacterial ring-hydroxylating dioxygenase alpha subunit family.</text>
</comment>
<dbReference type="InterPro" id="IPR015879">
    <property type="entry name" value="Ring_hydroxy_dOase_asu_C_dom"/>
</dbReference>
<evidence type="ECO:0000259" key="10">
    <source>
        <dbReference type="PROSITE" id="PS51296"/>
    </source>
</evidence>
<keyword evidence="12" id="KW-1185">Reference proteome</keyword>
<evidence type="ECO:0000313" key="12">
    <source>
        <dbReference type="Proteomes" id="UP000281431"/>
    </source>
</evidence>
<sequence>MGDTSNQVSGSRDVRDVVEDVGRVAETGEVPSRIHNDREIHEVELERVFGEMWVFVGHVSEIPEPGDYAKRYVGDSPFIFVRDETGEIRVLFDSCQHRGTTVVRAEQGNTSHFRCPYHNWTYKNTGELVGVPYKNEFYQELDTCEHALESATQVDSYRGLVFATISESAPPLEEYLGDFTWYLDLNLGFVEDGFEVVGEPIRWEIDTNWKIGADNFTGDSYHTLATHKSAMDLDIFPPELSATGAERAPADVTNCSGHSCMLAYLENGTLTGGYPPEVFSADGLSADQFEIARGLVSSVGTVFPNLSFLQMNLNADPDDREVTAFLNLRKWQPLGPKKTQLWNWILVPRTASEEFKERAYDTGIATFSISGSFEVDDFAVWDGIAEAAGSTYVKKHRSTSNFQMGVGEMSDSADISEEWPGPGDVYDTNLEDGTMRTFYQSWYRAMTHRRIDAEREDAPSKRRDRRPNQEERR</sequence>
<keyword evidence="3" id="KW-0479">Metal-binding</keyword>
<comment type="caution">
    <text evidence="11">The sequence shown here is derived from an EMBL/GenBank/DDBJ whole genome shotgun (WGS) entry which is preliminary data.</text>
</comment>
<name>A0A3N6MBX5_NATCH</name>
<evidence type="ECO:0000256" key="3">
    <source>
        <dbReference type="ARBA" id="ARBA00022723"/>
    </source>
</evidence>
<evidence type="ECO:0000313" key="11">
    <source>
        <dbReference type="EMBL" id="RQH01364.1"/>
    </source>
</evidence>
<evidence type="ECO:0000256" key="6">
    <source>
        <dbReference type="ARBA" id="ARBA00023004"/>
    </source>
</evidence>
<keyword evidence="2" id="KW-0001">2Fe-2S</keyword>
<dbReference type="AlphaFoldDB" id="A0A3N6MBX5"/>
<dbReference type="GO" id="GO:0051213">
    <property type="term" value="F:dioxygenase activity"/>
    <property type="evidence" value="ECO:0007669"/>
    <property type="project" value="UniProtKB-KW"/>
</dbReference>
<dbReference type="PROSITE" id="PS51296">
    <property type="entry name" value="RIESKE"/>
    <property type="match status" value="1"/>
</dbReference>
<evidence type="ECO:0000256" key="7">
    <source>
        <dbReference type="ARBA" id="ARBA00023014"/>
    </source>
</evidence>
<proteinExistence type="inferred from homology"/>
<dbReference type="Pfam" id="PF00848">
    <property type="entry name" value="Ring_hydroxyl_A"/>
    <property type="match status" value="1"/>
</dbReference>
<dbReference type="Gene3D" id="2.102.10.10">
    <property type="entry name" value="Rieske [2Fe-2S] iron-sulphur domain"/>
    <property type="match status" value="1"/>
</dbReference>
<dbReference type="Gene3D" id="3.90.380.10">
    <property type="entry name" value="Naphthalene 1,2-dioxygenase Alpha Subunit, Chain A, domain 1"/>
    <property type="match status" value="1"/>
</dbReference>
<evidence type="ECO:0000256" key="4">
    <source>
        <dbReference type="ARBA" id="ARBA00022964"/>
    </source>
</evidence>
<dbReference type="InterPro" id="IPR001663">
    <property type="entry name" value="Rng_hydr_dOase-A"/>
</dbReference>
<evidence type="ECO:0000256" key="5">
    <source>
        <dbReference type="ARBA" id="ARBA00023002"/>
    </source>
</evidence>
<accession>A0A3N6MBX5</accession>
<dbReference type="OrthoDB" id="6837at2157"/>
<protein>
    <submittedName>
        <fullName evidence="11">Ring-hydroxylating oxygenase subunit alpha</fullName>
    </submittedName>
</protein>
<keyword evidence="6" id="KW-0408">Iron</keyword>
<dbReference type="GO" id="GO:0051537">
    <property type="term" value="F:2 iron, 2 sulfur cluster binding"/>
    <property type="evidence" value="ECO:0007669"/>
    <property type="project" value="UniProtKB-KW"/>
</dbReference>
<dbReference type="Proteomes" id="UP000281431">
    <property type="component" value="Unassembled WGS sequence"/>
</dbReference>
<dbReference type="PANTHER" id="PTHR43756:SF1">
    <property type="entry name" value="3-PHENYLPROPIONATE_CINNAMIC ACID DIOXYGENASE SUBUNIT ALPHA"/>
    <property type="match status" value="1"/>
</dbReference>
<evidence type="ECO:0000256" key="2">
    <source>
        <dbReference type="ARBA" id="ARBA00022714"/>
    </source>
</evidence>
<keyword evidence="5" id="KW-0560">Oxidoreductase</keyword>
<feature type="domain" description="Rieske" evidence="10">
    <location>
        <begin position="53"/>
        <end position="132"/>
    </location>
</feature>
<feature type="region of interest" description="Disordered" evidence="9">
    <location>
        <begin position="452"/>
        <end position="473"/>
    </location>
</feature>
<keyword evidence="4" id="KW-0223">Dioxygenase</keyword>
<reference evidence="11 12" key="1">
    <citation type="submission" date="2018-10" db="EMBL/GenBank/DDBJ databases">
        <title>Natrarchaeobius chitinivorans gen. nov., sp. nov., and Natrarchaeobius haloalkaliphilus sp. nov., alkaliphilic, chitin-utilizing haloarchaea from hypersaline alkaline lakes.</title>
        <authorList>
            <person name="Sorokin D.Y."/>
            <person name="Elcheninov A.G."/>
            <person name="Kostrikina N.A."/>
            <person name="Bale N.J."/>
            <person name="Sinninghe Damste J.S."/>
            <person name="Khijniak T.V."/>
            <person name="Kublanov I.V."/>
            <person name="Toshchakov S.V."/>
        </authorList>
    </citation>
    <scope>NUCLEOTIDE SEQUENCE [LARGE SCALE GENOMIC DNA]</scope>
    <source>
        <strain evidence="11 12">AArcht7</strain>
    </source>
</reference>
<keyword evidence="8" id="KW-0520">NAD</keyword>
<dbReference type="PROSITE" id="PS00570">
    <property type="entry name" value="RING_HYDROXYL_ALPHA"/>
    <property type="match status" value="1"/>
</dbReference>
<organism evidence="11 12">
    <name type="scientific">Natrarchaeobius chitinivorans</name>
    <dbReference type="NCBI Taxonomy" id="1679083"/>
    <lineage>
        <taxon>Archaea</taxon>
        <taxon>Methanobacteriati</taxon>
        <taxon>Methanobacteriota</taxon>
        <taxon>Stenosarchaea group</taxon>
        <taxon>Halobacteria</taxon>
        <taxon>Halobacteriales</taxon>
        <taxon>Natrialbaceae</taxon>
        <taxon>Natrarchaeobius</taxon>
    </lineage>
</organism>
<keyword evidence="7" id="KW-0411">Iron-sulfur</keyword>